<evidence type="ECO:0000256" key="1">
    <source>
        <dbReference type="SAM" id="MobiDB-lite"/>
    </source>
</evidence>
<feature type="compositionally biased region" description="Polar residues" evidence="1">
    <location>
        <begin position="135"/>
        <end position="156"/>
    </location>
</feature>
<sequence>MRHLWTSGARPPARGPGSWCGTAPVRGNQQLIRRDPLLKASAPGASGSHGAAPGEGHPGGRTRAAGGVGGRAEDGRAYGAGRARERGRAGEGAGPGGRGSGAARAREEAGQAAPRWSERPAVGTAGVRTTRGRNSRCQNNPRSEQPVSEQPAVRTS</sequence>
<dbReference type="KEGG" id="sals:SLNWT_2233"/>
<proteinExistence type="predicted"/>
<dbReference type="AlphaFoldDB" id="A0A0B5EM04"/>
<feature type="compositionally biased region" description="Low complexity" evidence="1">
    <location>
        <begin position="40"/>
        <end position="65"/>
    </location>
</feature>
<organism evidence="2 3">
    <name type="scientific">Streptomyces albus (strain ATCC 21838 / DSM 41398 / FERM P-419 / JCM 4703 / NBRC 107858)</name>
    <dbReference type="NCBI Taxonomy" id="1081613"/>
    <lineage>
        <taxon>Bacteria</taxon>
        <taxon>Bacillati</taxon>
        <taxon>Actinomycetota</taxon>
        <taxon>Actinomycetes</taxon>
        <taxon>Kitasatosporales</taxon>
        <taxon>Streptomycetaceae</taxon>
        <taxon>Streptomyces</taxon>
    </lineage>
</organism>
<name>A0A0B5EM04_STRA4</name>
<feature type="region of interest" description="Disordered" evidence="1">
    <location>
        <begin position="1"/>
        <end position="156"/>
    </location>
</feature>
<evidence type="ECO:0000313" key="2">
    <source>
        <dbReference type="EMBL" id="AJE82609.1"/>
    </source>
</evidence>
<evidence type="ECO:0000313" key="3">
    <source>
        <dbReference type="Proteomes" id="UP000031523"/>
    </source>
</evidence>
<feature type="compositionally biased region" description="Gly residues" evidence="1">
    <location>
        <begin position="90"/>
        <end position="100"/>
    </location>
</feature>
<dbReference type="EMBL" id="CP010519">
    <property type="protein sequence ID" value="AJE82609.1"/>
    <property type="molecule type" value="Genomic_DNA"/>
</dbReference>
<reference evidence="2 3" key="1">
    <citation type="submission" date="2015-01" db="EMBL/GenBank/DDBJ databases">
        <title>Enhanced salinomycin production by adjusting the supply of polyketide extender units in Streptomyce albus DSM 41398.</title>
        <authorList>
            <person name="Lu C."/>
        </authorList>
    </citation>
    <scope>NUCLEOTIDE SEQUENCE [LARGE SCALE GENOMIC DNA]</scope>
    <source>
        <strain evidence="3">ATCC 21838 / DSM 41398 / FERM P-419 / JCM 4703 / NBRC 107858</strain>
    </source>
</reference>
<gene>
    <name evidence="2" type="ORF">SLNWT_2233</name>
</gene>
<dbReference type="Proteomes" id="UP000031523">
    <property type="component" value="Chromosome"/>
</dbReference>
<protein>
    <submittedName>
        <fullName evidence="2">Uncharacterized protein</fullName>
    </submittedName>
</protein>
<feature type="compositionally biased region" description="Basic and acidic residues" evidence="1">
    <location>
        <begin position="71"/>
        <end position="89"/>
    </location>
</feature>
<accession>A0A0B5EM04</accession>
<keyword evidence="3" id="KW-1185">Reference proteome</keyword>